<dbReference type="OrthoDB" id="116240at2"/>
<proteinExistence type="predicted"/>
<evidence type="ECO:0000259" key="5">
    <source>
        <dbReference type="PROSITE" id="PS50977"/>
    </source>
</evidence>
<evidence type="ECO:0000256" key="3">
    <source>
        <dbReference type="ARBA" id="ARBA00023163"/>
    </source>
</evidence>
<evidence type="ECO:0000256" key="1">
    <source>
        <dbReference type="ARBA" id="ARBA00023015"/>
    </source>
</evidence>
<dbReference type="KEGG" id="bgp:BGL_1c03790"/>
<keyword evidence="7" id="KW-1185">Reference proteome</keyword>
<dbReference type="InterPro" id="IPR009057">
    <property type="entry name" value="Homeodomain-like_sf"/>
</dbReference>
<dbReference type="Proteomes" id="UP000031838">
    <property type="component" value="Chromosome 1"/>
</dbReference>
<evidence type="ECO:0000256" key="2">
    <source>
        <dbReference type="ARBA" id="ARBA00023125"/>
    </source>
</evidence>
<accession>A0A0B6RY63</accession>
<gene>
    <name evidence="6" type="ORF">BGL_1c03790</name>
</gene>
<keyword evidence="3" id="KW-0804">Transcription</keyword>
<evidence type="ECO:0000256" key="4">
    <source>
        <dbReference type="PROSITE-ProRule" id="PRU00335"/>
    </source>
</evidence>
<dbReference type="PROSITE" id="PS50977">
    <property type="entry name" value="HTH_TETR_2"/>
    <property type="match status" value="1"/>
</dbReference>
<dbReference type="PANTHER" id="PTHR30055">
    <property type="entry name" value="HTH-TYPE TRANSCRIPTIONAL REGULATOR RUTR"/>
    <property type="match status" value="1"/>
</dbReference>
<evidence type="ECO:0000313" key="7">
    <source>
        <dbReference type="Proteomes" id="UP000031838"/>
    </source>
</evidence>
<keyword evidence="1" id="KW-0805">Transcription regulation</keyword>
<evidence type="ECO:0000313" key="6">
    <source>
        <dbReference type="EMBL" id="AJK44921.1"/>
    </source>
</evidence>
<dbReference type="EMBL" id="CP002580">
    <property type="protein sequence ID" value="AJK44921.1"/>
    <property type="molecule type" value="Genomic_DNA"/>
</dbReference>
<dbReference type="GO" id="GO:0000976">
    <property type="term" value="F:transcription cis-regulatory region binding"/>
    <property type="evidence" value="ECO:0007669"/>
    <property type="project" value="TreeGrafter"/>
</dbReference>
<dbReference type="SUPFAM" id="SSF46689">
    <property type="entry name" value="Homeodomain-like"/>
    <property type="match status" value="1"/>
</dbReference>
<dbReference type="InterPro" id="IPR050109">
    <property type="entry name" value="HTH-type_TetR-like_transc_reg"/>
</dbReference>
<dbReference type="InterPro" id="IPR001647">
    <property type="entry name" value="HTH_TetR"/>
</dbReference>
<feature type="DNA-binding region" description="H-T-H motif" evidence="4">
    <location>
        <begin position="42"/>
        <end position="61"/>
    </location>
</feature>
<dbReference type="SUPFAM" id="SSF48498">
    <property type="entry name" value="Tetracyclin repressor-like, C-terminal domain"/>
    <property type="match status" value="1"/>
</dbReference>
<dbReference type="Pfam" id="PF00440">
    <property type="entry name" value="TetR_N"/>
    <property type="match status" value="1"/>
</dbReference>
<dbReference type="InterPro" id="IPR011075">
    <property type="entry name" value="TetR_C"/>
</dbReference>
<sequence length="204" mass="21977">MPASSSKPAPSRRSPTAGADAHTQLLDAAEALFYQEGVRAVGVDAVVERAGVNKMSLYRQFASKDELVLAYLERKKASYFHRFDAAAARLPGDAKAQLLQLVDDLAQRARQPTYRGCPFINVAVEFPDAAHPARASVAENKQELMQRLVALATEAGARDPKLLADGLALVVEGIYAASQTYRDEHSPIGGAPRVVRMMIEAACA</sequence>
<organism evidence="6 7">
    <name type="scientific">Burkholderia plantarii</name>
    <dbReference type="NCBI Taxonomy" id="41899"/>
    <lineage>
        <taxon>Bacteria</taxon>
        <taxon>Pseudomonadati</taxon>
        <taxon>Pseudomonadota</taxon>
        <taxon>Betaproteobacteria</taxon>
        <taxon>Burkholderiales</taxon>
        <taxon>Burkholderiaceae</taxon>
        <taxon>Burkholderia</taxon>
    </lineage>
</organism>
<name>A0A0B6RY63_BURPL</name>
<dbReference type="InterPro" id="IPR036271">
    <property type="entry name" value="Tet_transcr_reg_TetR-rel_C_sf"/>
</dbReference>
<reference evidence="7" key="1">
    <citation type="submission" date="2011-03" db="EMBL/GenBank/DDBJ databases">
        <authorList>
            <person name="Voget S."/>
            <person name="Streit W.R."/>
            <person name="Jaeger K.E."/>
            <person name="Daniel R."/>
        </authorList>
    </citation>
    <scope>NUCLEOTIDE SEQUENCE [LARGE SCALE GENOMIC DNA]</scope>
    <source>
        <strain evidence="7">PG1</strain>
    </source>
</reference>
<dbReference type="AlphaFoldDB" id="A0A0B6RY63"/>
<dbReference type="RefSeq" id="WP_042623717.1">
    <property type="nucleotide sequence ID" value="NZ_BSTO01000018.1"/>
</dbReference>
<protein>
    <submittedName>
        <fullName evidence="6">Transcriptional regulator, TetR family</fullName>
    </submittedName>
</protein>
<dbReference type="PANTHER" id="PTHR30055:SF200">
    <property type="entry name" value="HTH-TYPE TRANSCRIPTIONAL REPRESSOR BDCR"/>
    <property type="match status" value="1"/>
</dbReference>
<dbReference type="HOGENOM" id="CLU_069356_23_1_4"/>
<keyword evidence="2 4" id="KW-0238">DNA-binding</keyword>
<feature type="domain" description="HTH tetR-type" evidence="5">
    <location>
        <begin position="19"/>
        <end position="79"/>
    </location>
</feature>
<dbReference type="KEGG" id="bpla:bpln_1g03690"/>
<dbReference type="Pfam" id="PF16925">
    <property type="entry name" value="TetR_C_13"/>
    <property type="match status" value="1"/>
</dbReference>
<reference evidence="6 7" key="2">
    <citation type="journal article" date="2016" name="Appl. Microbiol. Biotechnol.">
        <title>Mutations improving production and secretion of extracellular lipase by Burkholderia glumae PG1.</title>
        <authorList>
            <person name="Knapp A."/>
            <person name="Voget S."/>
            <person name="Gao R."/>
            <person name="Zaburannyi N."/>
            <person name="Krysciak D."/>
            <person name="Breuer M."/>
            <person name="Hauer B."/>
            <person name="Streit W.R."/>
            <person name="Muller R."/>
            <person name="Daniel R."/>
            <person name="Jaeger K.E."/>
        </authorList>
    </citation>
    <scope>NUCLEOTIDE SEQUENCE [LARGE SCALE GENOMIC DNA]</scope>
    <source>
        <strain evidence="6 7">PG1</strain>
    </source>
</reference>
<dbReference type="PRINTS" id="PR00455">
    <property type="entry name" value="HTHTETR"/>
</dbReference>
<dbReference type="GO" id="GO:0003700">
    <property type="term" value="F:DNA-binding transcription factor activity"/>
    <property type="evidence" value="ECO:0007669"/>
    <property type="project" value="TreeGrafter"/>
</dbReference>
<dbReference type="Gene3D" id="1.10.357.10">
    <property type="entry name" value="Tetracycline Repressor, domain 2"/>
    <property type="match status" value="1"/>
</dbReference>